<dbReference type="Pfam" id="PF12698">
    <property type="entry name" value="ABC2_membrane_3"/>
    <property type="match status" value="1"/>
</dbReference>
<feature type="transmembrane region" description="Helical" evidence="6">
    <location>
        <begin position="269"/>
        <end position="293"/>
    </location>
</feature>
<comment type="subcellular location">
    <subcellularLocation>
        <location evidence="1">Cell membrane</location>
        <topology evidence="1">Multi-pass membrane protein</topology>
    </subcellularLocation>
</comment>
<proteinExistence type="predicted"/>
<evidence type="ECO:0000256" key="1">
    <source>
        <dbReference type="ARBA" id="ARBA00004651"/>
    </source>
</evidence>
<dbReference type="OrthoDB" id="3268959at2"/>
<dbReference type="GO" id="GO:0140359">
    <property type="term" value="F:ABC-type transporter activity"/>
    <property type="evidence" value="ECO:0007669"/>
    <property type="project" value="InterPro"/>
</dbReference>
<dbReference type="GO" id="GO:0005886">
    <property type="term" value="C:plasma membrane"/>
    <property type="evidence" value="ECO:0007669"/>
    <property type="project" value="UniProtKB-SubCell"/>
</dbReference>
<organism evidence="8 9">
    <name type="scientific">Rothia nasimurium</name>
    <dbReference type="NCBI Taxonomy" id="85336"/>
    <lineage>
        <taxon>Bacteria</taxon>
        <taxon>Bacillati</taxon>
        <taxon>Actinomycetota</taxon>
        <taxon>Actinomycetes</taxon>
        <taxon>Micrococcales</taxon>
        <taxon>Micrococcaceae</taxon>
        <taxon>Rothia</taxon>
    </lineage>
</organism>
<dbReference type="PANTHER" id="PTHR30294">
    <property type="entry name" value="MEMBRANE COMPONENT OF ABC TRANSPORTER YHHJ-RELATED"/>
    <property type="match status" value="1"/>
</dbReference>
<dbReference type="PANTHER" id="PTHR30294:SF29">
    <property type="entry name" value="MULTIDRUG ABC TRANSPORTER PERMEASE YBHS-RELATED"/>
    <property type="match status" value="1"/>
</dbReference>
<dbReference type="InterPro" id="IPR051449">
    <property type="entry name" value="ABC-2_transporter_component"/>
</dbReference>
<accession>A0A4Y9F6C9</accession>
<evidence type="ECO:0000256" key="3">
    <source>
        <dbReference type="ARBA" id="ARBA00022692"/>
    </source>
</evidence>
<keyword evidence="3 6" id="KW-0812">Transmembrane</keyword>
<keyword evidence="4 6" id="KW-1133">Transmembrane helix</keyword>
<feature type="domain" description="ABC-2 type transporter transmembrane" evidence="7">
    <location>
        <begin position="31"/>
        <end position="367"/>
    </location>
</feature>
<feature type="transmembrane region" description="Helical" evidence="6">
    <location>
        <begin position="32"/>
        <end position="54"/>
    </location>
</feature>
<evidence type="ECO:0000313" key="8">
    <source>
        <dbReference type="EMBL" id="TFU24137.1"/>
    </source>
</evidence>
<dbReference type="Proteomes" id="UP000297951">
    <property type="component" value="Unassembled WGS sequence"/>
</dbReference>
<evidence type="ECO:0000313" key="9">
    <source>
        <dbReference type="Proteomes" id="UP000297951"/>
    </source>
</evidence>
<gene>
    <name evidence="8" type="ORF">E4U03_00745</name>
</gene>
<evidence type="ECO:0000256" key="6">
    <source>
        <dbReference type="SAM" id="Phobius"/>
    </source>
</evidence>
<dbReference type="RefSeq" id="WP_135011092.1">
    <property type="nucleotide sequence ID" value="NZ_JADGLK010000002.1"/>
</dbReference>
<sequence>MNTAPTRSSTAPKNAWQIVATREIMVKLRDKSFIGGTIFSLVIILAAILIPYFMGSGSTHYTVATSDDRATSLVTAAEASSDENTSYTATQVDSADAARTLVADGDADAYLAPTDQGWELVFDSSPDNSLVTELGAVITSTVTAENAASAGVDLEALAAGTQVSTSVLSGNQNAALAFLISMVFAMIFYMTTVLFGVAIANSVVEEKQNRIVEIIATAIPLGQLLAGKIVGNIVLAILQVAVYAVAGLIGMQITGSTSEFGWILPSAGWFALFYIVGFAAIATIWAAVGAMAARTEDITNLSNPITMVLIAALFAGIYVSETWLKIISFVPVLSSIAMPRRLLTEDVALWEPLLALALTLAVAALLTRLGARIYRANIMRGGTSVSWKQALRK</sequence>
<keyword evidence="2" id="KW-1003">Cell membrane</keyword>
<evidence type="ECO:0000256" key="2">
    <source>
        <dbReference type="ARBA" id="ARBA00022475"/>
    </source>
</evidence>
<feature type="transmembrane region" description="Helical" evidence="6">
    <location>
        <begin position="229"/>
        <end position="249"/>
    </location>
</feature>
<reference evidence="8 9" key="1">
    <citation type="submission" date="2019-03" db="EMBL/GenBank/DDBJ databases">
        <title>Diversity of the mouse oral microbiome.</title>
        <authorList>
            <person name="Joseph S."/>
            <person name="Aduse-Opoku J."/>
            <person name="Curtis M."/>
            <person name="Wade W."/>
            <person name="Hashim A."/>
        </authorList>
    </citation>
    <scope>NUCLEOTIDE SEQUENCE [LARGE SCALE GENOMIC DNA]</scope>
    <source>
        <strain evidence="9">irhom_31</strain>
    </source>
</reference>
<feature type="transmembrane region" description="Helical" evidence="6">
    <location>
        <begin position="174"/>
        <end position="200"/>
    </location>
</feature>
<evidence type="ECO:0000256" key="5">
    <source>
        <dbReference type="ARBA" id="ARBA00023136"/>
    </source>
</evidence>
<protein>
    <submittedName>
        <fullName evidence="8">ABC transporter permease</fullName>
    </submittedName>
</protein>
<keyword evidence="5 6" id="KW-0472">Membrane</keyword>
<name>A0A4Y9F6C9_9MICC</name>
<dbReference type="AlphaFoldDB" id="A0A4Y9F6C9"/>
<comment type="caution">
    <text evidence="8">The sequence shown here is derived from an EMBL/GenBank/DDBJ whole genome shotgun (WGS) entry which is preliminary data.</text>
</comment>
<feature type="transmembrane region" description="Helical" evidence="6">
    <location>
        <begin position="353"/>
        <end position="371"/>
    </location>
</feature>
<feature type="transmembrane region" description="Helical" evidence="6">
    <location>
        <begin position="305"/>
        <end position="333"/>
    </location>
</feature>
<evidence type="ECO:0000256" key="4">
    <source>
        <dbReference type="ARBA" id="ARBA00022989"/>
    </source>
</evidence>
<evidence type="ECO:0000259" key="7">
    <source>
        <dbReference type="Pfam" id="PF12698"/>
    </source>
</evidence>
<dbReference type="EMBL" id="SPQC01000002">
    <property type="protein sequence ID" value="TFU24137.1"/>
    <property type="molecule type" value="Genomic_DNA"/>
</dbReference>
<dbReference type="InterPro" id="IPR013525">
    <property type="entry name" value="ABC2_TM"/>
</dbReference>